<evidence type="ECO:0000259" key="1">
    <source>
        <dbReference type="Pfam" id="PF00149"/>
    </source>
</evidence>
<evidence type="ECO:0000313" key="2">
    <source>
        <dbReference type="EMBL" id="GIN96509.1"/>
    </source>
</evidence>
<reference evidence="2 3" key="1">
    <citation type="submission" date="2021-03" db="EMBL/GenBank/DDBJ databases">
        <title>Antimicrobial resistance genes in bacteria isolated from Japanese honey, and their potential for conferring macrolide and lincosamide resistance in the American foulbrood pathogen Paenibacillus larvae.</title>
        <authorList>
            <person name="Okamoto M."/>
            <person name="Kumagai M."/>
            <person name="Kanamori H."/>
            <person name="Takamatsu D."/>
        </authorList>
    </citation>
    <scope>NUCLEOTIDE SEQUENCE [LARGE SCALE GENOMIC DNA]</scope>
    <source>
        <strain evidence="2 3">J6TS1</strain>
    </source>
</reference>
<name>A0ABQ4KXV1_SIMTE</name>
<proteinExistence type="predicted"/>
<dbReference type="InterPro" id="IPR004843">
    <property type="entry name" value="Calcineurin-like_PHP"/>
</dbReference>
<dbReference type="InterPro" id="IPR029052">
    <property type="entry name" value="Metallo-depent_PP-like"/>
</dbReference>
<organism evidence="2 3">
    <name type="scientific">Siminovitchia terrae</name>
    <name type="common">Bacillus terrae</name>
    <dbReference type="NCBI Taxonomy" id="1914933"/>
    <lineage>
        <taxon>Bacteria</taxon>
        <taxon>Bacillati</taxon>
        <taxon>Bacillota</taxon>
        <taxon>Bacilli</taxon>
        <taxon>Bacillales</taxon>
        <taxon>Bacillaceae</taxon>
        <taxon>Siminovitchia</taxon>
    </lineage>
</organism>
<dbReference type="Pfam" id="PF00149">
    <property type="entry name" value="Metallophos"/>
    <property type="match status" value="1"/>
</dbReference>
<keyword evidence="3" id="KW-1185">Reference proteome</keyword>
<dbReference type="PANTHER" id="PTHR31302:SF32">
    <property type="entry name" value="PHOSPHOESTERASE"/>
    <property type="match status" value="1"/>
</dbReference>
<dbReference type="EMBL" id="BORJ01000005">
    <property type="protein sequence ID" value="GIN96509.1"/>
    <property type="molecule type" value="Genomic_DNA"/>
</dbReference>
<dbReference type="InterPro" id="IPR051158">
    <property type="entry name" value="Metallophosphoesterase_sf"/>
</dbReference>
<evidence type="ECO:0000313" key="3">
    <source>
        <dbReference type="Proteomes" id="UP000680670"/>
    </source>
</evidence>
<dbReference type="SUPFAM" id="SSF56300">
    <property type="entry name" value="Metallo-dependent phosphatases"/>
    <property type="match status" value="1"/>
</dbReference>
<comment type="caution">
    <text evidence="2">The sequence shown here is derived from an EMBL/GenBank/DDBJ whole genome shotgun (WGS) entry which is preliminary data.</text>
</comment>
<dbReference type="Gene3D" id="3.60.21.10">
    <property type="match status" value="1"/>
</dbReference>
<dbReference type="Proteomes" id="UP000680670">
    <property type="component" value="Unassembled WGS sequence"/>
</dbReference>
<dbReference type="RefSeq" id="WP_213020516.1">
    <property type="nucleotide sequence ID" value="NZ_BORJ01000005.1"/>
</dbReference>
<accession>A0ABQ4KXV1</accession>
<dbReference type="PANTHER" id="PTHR31302">
    <property type="entry name" value="TRANSMEMBRANE PROTEIN WITH METALLOPHOSPHOESTERASE DOMAIN-RELATED"/>
    <property type="match status" value="1"/>
</dbReference>
<protein>
    <submittedName>
        <fullName evidence="2">Metallophosphoesterase</fullName>
    </submittedName>
</protein>
<feature type="domain" description="Calcineurin-like phosphoesterase" evidence="1">
    <location>
        <begin position="55"/>
        <end position="208"/>
    </location>
</feature>
<gene>
    <name evidence="2" type="ORF">J6TS1_23790</name>
</gene>
<sequence>MKNKGDGMTEFLLAAVFIGGLFLLFMMVRAAFADSVHVHVLSFDKYPSEIDDLNLFFISDIHRRTIHDNIINEAKGKADIVIIGGDLTEKRVPFSRVRDNLKKLSKIAPAYFIWGNNDYEVDLKQLENVFREFNVTVLKNEAAFLPGSNEKVVLVGTDFTDTSEIMRIILYSINNSAFRIVLSHNPALAEEVSEVDNVPLILSGHTHGGQIRILGFGPYEKGGIKKYPATTLFVSNGYGTSLLPLRLGAPAETHLITVKRNKGLSTTSMNHPASPS</sequence>